<evidence type="ECO:0000313" key="2">
    <source>
        <dbReference type="EMBL" id="QQK75711.1"/>
    </source>
</evidence>
<sequence length="35" mass="3809">MKNAVSIDPNQSIQEVAALMEQHDIGFLPVVQTAN</sequence>
<proteinExistence type="predicted"/>
<dbReference type="Proteomes" id="UP000595823">
    <property type="component" value="Chromosome"/>
</dbReference>
<dbReference type="EMBL" id="CP054705">
    <property type="protein sequence ID" value="QQK75711.1"/>
    <property type="molecule type" value="Genomic_DNA"/>
</dbReference>
<evidence type="ECO:0000313" key="3">
    <source>
        <dbReference type="Proteomes" id="UP000595823"/>
    </source>
</evidence>
<dbReference type="KEGG" id="scia:HUG15_09130"/>
<dbReference type="AlphaFoldDB" id="A0A7T6Z2V0"/>
<dbReference type="SUPFAM" id="SSF54631">
    <property type="entry name" value="CBS-domain pair"/>
    <property type="match status" value="1"/>
</dbReference>
<dbReference type="Gene3D" id="3.10.580.10">
    <property type="entry name" value="CBS-domain"/>
    <property type="match status" value="1"/>
</dbReference>
<organism evidence="2 3">
    <name type="scientific">Salicibibacter cibarius</name>
    <dbReference type="NCBI Taxonomy" id="2743000"/>
    <lineage>
        <taxon>Bacteria</taxon>
        <taxon>Bacillati</taxon>
        <taxon>Bacillota</taxon>
        <taxon>Bacilli</taxon>
        <taxon>Bacillales</taxon>
        <taxon>Bacillaceae</taxon>
        <taxon>Salicibibacter</taxon>
    </lineage>
</organism>
<protein>
    <submittedName>
        <fullName evidence="2">CBS domain-containing protein</fullName>
    </submittedName>
</protein>
<dbReference type="RefSeq" id="WP_200128345.1">
    <property type="nucleotide sequence ID" value="NZ_CP054705.1"/>
</dbReference>
<dbReference type="Pfam" id="PF00571">
    <property type="entry name" value="CBS"/>
    <property type="match status" value="1"/>
</dbReference>
<gene>
    <name evidence="2" type="ORF">HUG15_09130</name>
</gene>
<keyword evidence="3" id="KW-1185">Reference proteome</keyword>
<reference evidence="2 3" key="1">
    <citation type="submission" date="2020-06" db="EMBL/GenBank/DDBJ databases">
        <title>Genomic analysis of Salicibibacter sp. NKC5-3.</title>
        <authorList>
            <person name="Oh Y.J."/>
        </authorList>
    </citation>
    <scope>NUCLEOTIDE SEQUENCE [LARGE SCALE GENOMIC DNA]</scope>
    <source>
        <strain evidence="2 3">NKC5-3</strain>
    </source>
</reference>
<name>A0A7T6Z2V0_9BACI</name>
<dbReference type="InterPro" id="IPR000644">
    <property type="entry name" value="CBS_dom"/>
</dbReference>
<feature type="domain" description="CBS" evidence="1">
    <location>
        <begin position="2"/>
        <end position="31"/>
    </location>
</feature>
<accession>A0A7T6Z2V0</accession>
<dbReference type="InterPro" id="IPR046342">
    <property type="entry name" value="CBS_dom_sf"/>
</dbReference>
<evidence type="ECO:0000259" key="1">
    <source>
        <dbReference type="Pfam" id="PF00571"/>
    </source>
</evidence>